<dbReference type="Pfam" id="PF13649">
    <property type="entry name" value="Methyltransf_25"/>
    <property type="match status" value="1"/>
</dbReference>
<sequence>MINSKEYWDKRFVENWEENSGRRQTMFFCNISVNLFPEWFVEDLEEGLTFGDVGCAEGDCTNYLANRFPNSIFTGIDFSTEAIDKAAKHYPNVNYIAADITNLNRTYDVIYSSNTLEHFHRPLEIMQHLFRCSNKYVVILIPFQERMRFDEHFYTFEYSDFPLENGGFSLVYAREYDCSQVENIFWSGKQLLVIYQRKNNHSKRQLSLHDFVGDLSENYNSLSIKFKDINSSYARVENLIEALSDKQAEIVKDYEIKLRMAQQQLWEEQTSKGKLEITLENERQKRQILEDQEKWLLNENYQYSYELKKIYASGFWKLALAYYKVRDHTPVIKHGFKALRFIKNHGFKNFYKVCRHKLKTRGNQTKLNELETNQLESIYSKLVEQYKNKEIKGVAIIPSAFPFDELYNQRTINLAKYLSQQKIACLFLVWQWKRDEITDRPFEVVYPHVYSIPMYSIIDRPEQLVLLEEIKFKYAFYNTPSSSYMDFIPSVREHGFKLIYDIMDDWEEFYKVGQAPWYSGEAEESLVLQSDLVIAVSEPLLSKFKFLRNDIKCIGNGFYADLLGDSNVSCKKPNGKSIIHIGYFGHLTESWFDWDILFDMAENNNNIMLHIIGYGASEAILGRLKKYKNISYYGKVKPDELIKHVRNWHVGIIPFKQSTLSLAVDPIKVYEYLYFGLPTVVTGIPHLQKYPNVIVVENDADNFMNAVQMSYDNVVRETIDYRIIQEFLEETKWEKRFESFIAEDDSSNFVRLYRNE</sequence>
<dbReference type="InterPro" id="IPR041698">
    <property type="entry name" value="Methyltransf_25"/>
</dbReference>
<keyword evidence="2" id="KW-0175">Coiled coil</keyword>
<protein>
    <submittedName>
        <fullName evidence="4">Methyltransferase domain-containing protein</fullName>
    </submittedName>
</protein>
<dbReference type="InterPro" id="IPR029063">
    <property type="entry name" value="SAM-dependent_MTases_sf"/>
</dbReference>
<dbReference type="Gene3D" id="3.40.50.150">
    <property type="entry name" value="Vaccinia Virus protein VP39"/>
    <property type="match status" value="1"/>
</dbReference>
<reference evidence="4 5" key="1">
    <citation type="submission" date="2023-06" db="EMBL/GenBank/DDBJ databases">
        <title>Paenibacillus polygonum sp. nov., an endophytic bacterium, isolated from Polygonum lapathifolium L. in Nanji Wetland National Nature Reserve, South of Poyang Lake, Jiangxi Province, China.</title>
        <authorList>
            <person name="Yu Z."/>
        </authorList>
    </citation>
    <scope>NUCLEOTIDE SEQUENCE [LARGE SCALE GENOMIC DNA]</scope>
    <source>
        <strain evidence="4 5">C31</strain>
    </source>
</reference>
<evidence type="ECO:0000313" key="4">
    <source>
        <dbReference type="EMBL" id="WIV21607.1"/>
    </source>
</evidence>
<proteinExistence type="predicted"/>
<dbReference type="GO" id="GO:0032259">
    <property type="term" value="P:methylation"/>
    <property type="evidence" value="ECO:0007669"/>
    <property type="project" value="UniProtKB-KW"/>
</dbReference>
<dbReference type="SUPFAM" id="SSF53335">
    <property type="entry name" value="S-adenosyl-L-methionine-dependent methyltransferases"/>
    <property type="match status" value="1"/>
</dbReference>
<feature type="coiled-coil region" evidence="2">
    <location>
        <begin position="272"/>
        <end position="299"/>
    </location>
</feature>
<keyword evidence="1" id="KW-0808">Transferase</keyword>
<name>A0ABY8X7T8_9BACL</name>
<keyword evidence="4" id="KW-0489">Methyltransferase</keyword>
<dbReference type="RefSeq" id="WP_285749481.1">
    <property type="nucleotide sequence ID" value="NZ_CP127162.1"/>
</dbReference>
<dbReference type="Gene3D" id="3.40.50.2000">
    <property type="entry name" value="Glycogen Phosphorylase B"/>
    <property type="match status" value="1"/>
</dbReference>
<accession>A0ABY8X7T8</accession>
<evidence type="ECO:0000256" key="2">
    <source>
        <dbReference type="SAM" id="Coils"/>
    </source>
</evidence>
<gene>
    <name evidence="4" type="ORF">QPK24_21430</name>
</gene>
<evidence type="ECO:0000259" key="3">
    <source>
        <dbReference type="Pfam" id="PF13649"/>
    </source>
</evidence>
<dbReference type="GO" id="GO:0008168">
    <property type="term" value="F:methyltransferase activity"/>
    <property type="evidence" value="ECO:0007669"/>
    <property type="project" value="UniProtKB-KW"/>
</dbReference>
<evidence type="ECO:0000313" key="5">
    <source>
        <dbReference type="Proteomes" id="UP001236415"/>
    </source>
</evidence>
<keyword evidence="5" id="KW-1185">Reference proteome</keyword>
<organism evidence="4 5">
    <name type="scientific">Paenibacillus polygoni</name>
    <dbReference type="NCBI Taxonomy" id="3050112"/>
    <lineage>
        <taxon>Bacteria</taxon>
        <taxon>Bacillati</taxon>
        <taxon>Bacillota</taxon>
        <taxon>Bacilli</taxon>
        <taxon>Bacillales</taxon>
        <taxon>Paenibacillaceae</taxon>
        <taxon>Paenibacillus</taxon>
    </lineage>
</organism>
<evidence type="ECO:0000256" key="1">
    <source>
        <dbReference type="ARBA" id="ARBA00022679"/>
    </source>
</evidence>
<dbReference type="CDD" id="cd02440">
    <property type="entry name" value="AdoMet_MTases"/>
    <property type="match status" value="1"/>
</dbReference>
<dbReference type="PANTHER" id="PTHR43861">
    <property type="entry name" value="TRANS-ACONITATE 2-METHYLTRANSFERASE-RELATED"/>
    <property type="match status" value="1"/>
</dbReference>
<dbReference type="Pfam" id="PF13692">
    <property type="entry name" value="Glyco_trans_1_4"/>
    <property type="match status" value="1"/>
</dbReference>
<feature type="domain" description="Methyltransferase" evidence="3">
    <location>
        <begin position="52"/>
        <end position="132"/>
    </location>
</feature>
<dbReference type="SUPFAM" id="SSF53756">
    <property type="entry name" value="UDP-Glycosyltransferase/glycogen phosphorylase"/>
    <property type="match status" value="1"/>
</dbReference>
<dbReference type="Proteomes" id="UP001236415">
    <property type="component" value="Chromosome"/>
</dbReference>
<dbReference type="EMBL" id="CP127162">
    <property type="protein sequence ID" value="WIV21607.1"/>
    <property type="molecule type" value="Genomic_DNA"/>
</dbReference>